<feature type="compositionally biased region" description="Polar residues" evidence="3">
    <location>
        <begin position="395"/>
        <end position="406"/>
    </location>
</feature>
<organism evidence="5 6">
    <name type="scientific">Fasciola hepatica</name>
    <name type="common">Liver fluke</name>
    <dbReference type="NCBI Taxonomy" id="6192"/>
    <lineage>
        <taxon>Eukaryota</taxon>
        <taxon>Metazoa</taxon>
        <taxon>Spiralia</taxon>
        <taxon>Lophotrochozoa</taxon>
        <taxon>Platyhelminthes</taxon>
        <taxon>Trematoda</taxon>
        <taxon>Digenea</taxon>
        <taxon>Plagiorchiida</taxon>
        <taxon>Echinostomata</taxon>
        <taxon>Echinostomatoidea</taxon>
        <taxon>Fasciolidae</taxon>
        <taxon>Fasciola</taxon>
    </lineage>
</organism>
<keyword evidence="6" id="KW-1185">Reference proteome</keyword>
<feature type="compositionally biased region" description="Low complexity" evidence="3">
    <location>
        <begin position="377"/>
        <end position="392"/>
    </location>
</feature>
<feature type="region of interest" description="Disordered" evidence="3">
    <location>
        <begin position="493"/>
        <end position="515"/>
    </location>
</feature>
<dbReference type="SMART" id="SM00322">
    <property type="entry name" value="KH"/>
    <property type="match status" value="3"/>
</dbReference>
<evidence type="ECO:0000313" key="6">
    <source>
        <dbReference type="Proteomes" id="UP000230066"/>
    </source>
</evidence>
<dbReference type="InterPro" id="IPR004087">
    <property type="entry name" value="KH_dom"/>
</dbReference>
<dbReference type="Gene3D" id="3.30.1370.10">
    <property type="entry name" value="K Homology domain, type 1"/>
    <property type="match status" value="2"/>
</dbReference>
<reference evidence="5" key="1">
    <citation type="submission" date="2019-03" db="EMBL/GenBank/DDBJ databases">
        <title>Improved annotation for the trematode Fasciola hepatica.</title>
        <authorList>
            <person name="Choi Y.-J."/>
            <person name="Martin J."/>
            <person name="Mitreva M."/>
        </authorList>
    </citation>
    <scope>NUCLEOTIDE SEQUENCE [LARGE SCALE GENOMIC DNA]</scope>
</reference>
<feature type="region of interest" description="Disordered" evidence="3">
    <location>
        <begin position="1833"/>
        <end position="1858"/>
    </location>
</feature>
<feature type="region of interest" description="Disordered" evidence="3">
    <location>
        <begin position="1074"/>
        <end position="1154"/>
    </location>
</feature>
<feature type="compositionally biased region" description="Low complexity" evidence="3">
    <location>
        <begin position="2001"/>
        <end position="2019"/>
    </location>
</feature>
<feature type="region of interest" description="Disordered" evidence="3">
    <location>
        <begin position="1539"/>
        <end position="1575"/>
    </location>
</feature>
<protein>
    <recommendedName>
        <fullName evidence="4">K Homology domain-containing protein</fullName>
    </recommendedName>
</protein>
<dbReference type="CDD" id="cd00105">
    <property type="entry name" value="KH-I"/>
    <property type="match status" value="1"/>
</dbReference>
<feature type="region of interest" description="Disordered" evidence="3">
    <location>
        <begin position="224"/>
        <end position="256"/>
    </location>
</feature>
<dbReference type="PANTHER" id="PTHR10288">
    <property type="entry name" value="KH DOMAIN CONTAINING RNA BINDING PROTEIN"/>
    <property type="match status" value="1"/>
</dbReference>
<dbReference type="EMBL" id="JXXN02003061">
    <property type="protein sequence ID" value="THD22010.1"/>
    <property type="molecule type" value="Genomic_DNA"/>
</dbReference>
<keyword evidence="2" id="KW-0694">RNA-binding</keyword>
<evidence type="ECO:0000256" key="2">
    <source>
        <dbReference type="PROSITE-ProRule" id="PRU00117"/>
    </source>
</evidence>
<proteinExistence type="predicted"/>
<feature type="compositionally biased region" description="Polar residues" evidence="3">
    <location>
        <begin position="564"/>
        <end position="582"/>
    </location>
</feature>
<feature type="region of interest" description="Disordered" evidence="3">
    <location>
        <begin position="1183"/>
        <end position="1237"/>
    </location>
</feature>
<dbReference type="PROSITE" id="PS50084">
    <property type="entry name" value="KH_TYPE_1"/>
    <property type="match status" value="2"/>
</dbReference>
<feature type="domain" description="K Homology" evidence="4">
    <location>
        <begin position="724"/>
        <end position="886"/>
    </location>
</feature>
<accession>A0A4E0RYY4</accession>
<feature type="region of interest" description="Disordered" evidence="3">
    <location>
        <begin position="938"/>
        <end position="963"/>
    </location>
</feature>
<feature type="region of interest" description="Disordered" evidence="3">
    <location>
        <begin position="375"/>
        <end position="414"/>
    </location>
</feature>
<feature type="region of interest" description="Disordered" evidence="3">
    <location>
        <begin position="796"/>
        <end position="859"/>
    </location>
</feature>
<feature type="compositionally biased region" description="Polar residues" evidence="3">
    <location>
        <begin position="1425"/>
        <end position="1443"/>
    </location>
</feature>
<dbReference type="InterPro" id="IPR004088">
    <property type="entry name" value="KH_dom_type_1"/>
</dbReference>
<feature type="compositionally biased region" description="Basic and acidic residues" evidence="3">
    <location>
        <begin position="800"/>
        <end position="813"/>
    </location>
</feature>
<evidence type="ECO:0000256" key="3">
    <source>
        <dbReference type="SAM" id="MobiDB-lite"/>
    </source>
</evidence>
<keyword evidence="1" id="KW-0677">Repeat</keyword>
<feature type="compositionally biased region" description="Basic and acidic residues" evidence="3">
    <location>
        <begin position="940"/>
        <end position="952"/>
    </location>
</feature>
<feature type="compositionally biased region" description="Polar residues" evidence="3">
    <location>
        <begin position="835"/>
        <end position="847"/>
    </location>
</feature>
<feature type="compositionally biased region" description="Polar residues" evidence="3">
    <location>
        <begin position="224"/>
        <end position="234"/>
    </location>
</feature>
<feature type="region of interest" description="Disordered" evidence="3">
    <location>
        <begin position="1472"/>
        <end position="1506"/>
    </location>
</feature>
<evidence type="ECO:0000256" key="1">
    <source>
        <dbReference type="ARBA" id="ARBA00022737"/>
    </source>
</evidence>
<feature type="domain" description="K Homology" evidence="4">
    <location>
        <begin position="898"/>
        <end position="989"/>
    </location>
</feature>
<gene>
    <name evidence="5" type="ORF">D915_006990</name>
</gene>
<feature type="region of interest" description="Disordered" evidence="3">
    <location>
        <begin position="164"/>
        <end position="183"/>
    </location>
</feature>
<dbReference type="Proteomes" id="UP000230066">
    <property type="component" value="Unassembled WGS sequence"/>
</dbReference>
<feature type="compositionally biased region" description="Polar residues" evidence="3">
    <location>
        <begin position="1478"/>
        <end position="1491"/>
    </location>
</feature>
<feature type="compositionally biased region" description="Polar residues" evidence="3">
    <location>
        <begin position="164"/>
        <end position="180"/>
    </location>
</feature>
<evidence type="ECO:0000313" key="5">
    <source>
        <dbReference type="EMBL" id="THD22010.1"/>
    </source>
</evidence>
<feature type="region of interest" description="Disordered" evidence="3">
    <location>
        <begin position="1"/>
        <end position="25"/>
    </location>
</feature>
<feature type="compositionally biased region" description="Polar residues" evidence="3">
    <location>
        <begin position="1211"/>
        <end position="1222"/>
    </location>
</feature>
<feature type="domain" description="K Homology" evidence="4">
    <location>
        <begin position="1304"/>
        <end position="1532"/>
    </location>
</feature>
<evidence type="ECO:0000259" key="4">
    <source>
        <dbReference type="SMART" id="SM00322"/>
    </source>
</evidence>
<feature type="compositionally biased region" description="Polar residues" evidence="3">
    <location>
        <begin position="1117"/>
        <end position="1128"/>
    </location>
</feature>
<feature type="compositionally biased region" description="Polar residues" evidence="3">
    <location>
        <begin position="1"/>
        <end position="12"/>
    </location>
</feature>
<sequence>MSANSMLTNNGMSQPVLSPQQQVSNHRTRAVSSCSTSGIPVAQYQQNYSQSYQTFPPIHASWAQPQQGMYMNVYPGTSISEVDDLNLNQSGENYKYQHGVKLSGVASQLSSQGYHPSGALSGSAHATLPTMSAQVPFAVAAAPNGLTQTPTSVPAAVTSLRNDPSSILHSSTSHPTNPGQSLFVHGFVNQQNMANQLSQNTLSPSFVTEPPTVAPSLQLGSYNTKHNAQLNGSHNPRALSHTPLSGAPTPATHPSYAAALPLHQGPSASHPSFYTNSTIQQPPGHLAPSGLPHGMVEFLPAMISTDPNTAQSQFNAASFGQYATHYPSTYDPSVDSAYNQRVRHNTWAGLETNPPGHVHGPNRSVDPQPYDNTFDIGGAANSNNNATSNRGTLASDRTTSTISQRGASDAHGQLSSTGYNINSAAPMGTQLPELLEFYGSLPVPDHWLSVCGRYSNSTLPLTGTGRTTKTDELGFDSRISQWNPMPPPPLANQWSAKHASSMIPSGLKSNTQSSAVAPDTLGSRRIMDGGNRPQGSNFLFRGNEFGTHKIATTRASVDVSGTTRFRSTRTNQPAHCSKSAQNPKRIGSWRPVTSGTGLDSGKPVNHFSPTTDTSASSFMMPSGVECSWIMPSPLVDPNVMQNAAAAQSSGIRSHDTLSWSGQLANPLLLTMAQGQLDPASRSAKVVPSNQTLPFMDSNGMLHPRLPDPSSGLARFNHGLRLLRDVFPTRILVSTALVGAVIGRGGRTIRLITAKTGAQIDFKPETVLFSQFSLPSGGSVNPGNPRIPVCTVAQLSPTSKQVKENPNEMPKTDQADADTTPSTEDVVPPHRPKTPPSTATYPQRSSHTVGAPEHPRATQLSRSQPVYLFGSREQCSAAVGEILSVCFRECVHGPSAPCLGLLISHQIYQQLLVGCGRRYFDLLQAATGARVSVTGTPVHLEPIDKQSNREKVSKKPTSRQSSDSPDRIIVVRGELAAICAAEAYISEQVRMITARDSVPVCLWPLLPHLPPLTPSPRSHSAALAAASAAATNSSGSPFDLPTLNRLALCVALMFWNPSTWNKLISYVSFGSTVPRSGNVKGTAPQSPLFVPDRRRTKSVNGVDEATRYSSDPCVGSPSAASDTTGSTVEHASLPPPETRSMVEAEPEAESETASIEQNDEKLDQFNHEPTVNESLQKVHSPIATDGATGVNQTKAHDGEEVSPAKLNEENDLNGSPLSNTHLSGSAPVSPVARTPQPSPILQDVSSPPHSALLSFDVASLTYPGGKPLRDAKAALFRQTAQDRELLASLQQAIVTAVGPAACLSTSGLIYMRVSYHEAGALIGTRGCRIRQIMESTGAKIHVSKTRISEPYAMTKAYQRVKLPTKPKFETCVESTHSDDVGEEGVCASINQATKNVEPGHITPNVSQTETTECELNSAHKIPVVMSDQSPSEIRTSRPSSKQATPSPPPVDQSAEVDLKNSCPTHLIKVETKTEGENPAQHSPNDPQSTVIQDVSADDASGKSSSQSGYRLVTLSGPLQAQLMAHWRIFQCLKSLRPREEKHDKVVCDNKPAASVSPDENPQSKHTKQDFSNSQPHAPESLRLATLVCIPYAFWYWLSVPNTTFEHPDVLDEDRRCANASALNWLQAEAQRRMRNRFPDCAQVKPIVPLRKPKNRVMARLRRGPNSGGAHAPAITTTASNTSAPTVDDIVTTLWSDRSRAPIEIYADYETTQFLLGCLHHMHAIWLYGETVVQRTTAMSNQSALLSTPPSRRQQQPLIYPTARSGAVLHPTPGLRQAVPPGGDFNELTTPTASNGRGAAFDWSSLWWPWLPVGPQSRMFGGLNGSVQLSHQDGHGRYPRVRGPLNNTGRWQAPGRSDRSRFANDSAELLAAMMMMTSANTSRPSPLTSFNPAAFGHFPLIPTVTTSGISGSSIISNMSKAGQIQTGGNPSAALLFNPFPLTPSLADLPLKTSTSRLRWNDFSRTERCSTHRKGRPVRLQSSNTPSACEPPTKLPASKLTEKSVPVSNADSASNVNVASSSEQKAAFGDAAVDQK</sequence>
<comment type="caution">
    <text evidence="5">The sequence shown here is derived from an EMBL/GenBank/DDBJ whole genome shotgun (WGS) entry which is preliminary data.</text>
</comment>
<dbReference type="Pfam" id="PF00013">
    <property type="entry name" value="KH_1"/>
    <property type="match status" value="2"/>
</dbReference>
<dbReference type="SUPFAM" id="SSF54791">
    <property type="entry name" value="Eukaryotic type KH-domain (KH-domain type I)"/>
    <property type="match status" value="2"/>
</dbReference>
<feature type="region of interest" description="Disordered" evidence="3">
    <location>
        <begin position="1418"/>
        <end position="1456"/>
    </location>
</feature>
<feature type="compositionally biased region" description="Low complexity" evidence="3">
    <location>
        <begin position="13"/>
        <end position="24"/>
    </location>
</feature>
<feature type="region of interest" description="Disordered" evidence="3">
    <location>
        <begin position="1964"/>
        <end position="2033"/>
    </location>
</feature>
<name>A0A4E0RYY4_FASHE</name>
<feature type="region of interest" description="Disordered" evidence="3">
    <location>
        <begin position="564"/>
        <end position="604"/>
    </location>
</feature>
<dbReference type="GO" id="GO:0003723">
    <property type="term" value="F:RNA binding"/>
    <property type="evidence" value="ECO:0007669"/>
    <property type="project" value="UniProtKB-UniRule"/>
</dbReference>
<dbReference type="InterPro" id="IPR036612">
    <property type="entry name" value="KH_dom_type_1_sf"/>
</dbReference>